<proteinExistence type="predicted"/>
<feature type="compositionally biased region" description="Low complexity" evidence="1">
    <location>
        <begin position="503"/>
        <end position="544"/>
    </location>
</feature>
<feature type="compositionally biased region" description="Low complexity" evidence="1">
    <location>
        <begin position="441"/>
        <end position="458"/>
    </location>
</feature>
<feature type="compositionally biased region" description="Low complexity" evidence="1">
    <location>
        <begin position="914"/>
        <end position="956"/>
    </location>
</feature>
<name>A0A0M4F7D5_DROBS</name>
<dbReference type="AlphaFoldDB" id="A0A0M4F7D5"/>
<accession>A0A0M4F7D5</accession>
<evidence type="ECO:0000313" key="2">
    <source>
        <dbReference type="EMBL" id="ALC47757.1"/>
    </source>
</evidence>
<feature type="region of interest" description="Disordered" evidence="1">
    <location>
        <begin position="56"/>
        <end position="86"/>
    </location>
</feature>
<gene>
    <name evidence="2" type="ORF">Dbus_chr3Rg2507</name>
</gene>
<dbReference type="PANTHER" id="PTHR24330:SF19">
    <property type="entry name" value="MEDIATOR OF RNA POLYMERASE II TRANSCRIPTION SUBUNIT 29"/>
    <property type="match status" value="1"/>
</dbReference>
<feature type="compositionally biased region" description="Low complexity" evidence="1">
    <location>
        <begin position="964"/>
        <end position="974"/>
    </location>
</feature>
<evidence type="ECO:0000256" key="1">
    <source>
        <dbReference type="SAM" id="MobiDB-lite"/>
    </source>
</evidence>
<dbReference type="PANTHER" id="PTHR24330">
    <property type="entry name" value="HOMEOBOX PROTEIN BARH-LIKE"/>
    <property type="match status" value="1"/>
</dbReference>
<keyword evidence="3" id="KW-1185">Reference proteome</keyword>
<feature type="region of interest" description="Disordered" evidence="1">
    <location>
        <begin position="441"/>
        <end position="479"/>
    </location>
</feature>
<organism evidence="2 3">
    <name type="scientific">Drosophila busckii</name>
    <name type="common">Fruit fly</name>
    <dbReference type="NCBI Taxonomy" id="30019"/>
    <lineage>
        <taxon>Eukaryota</taxon>
        <taxon>Metazoa</taxon>
        <taxon>Ecdysozoa</taxon>
        <taxon>Arthropoda</taxon>
        <taxon>Hexapoda</taxon>
        <taxon>Insecta</taxon>
        <taxon>Pterygota</taxon>
        <taxon>Neoptera</taxon>
        <taxon>Endopterygota</taxon>
        <taxon>Diptera</taxon>
        <taxon>Brachycera</taxon>
        <taxon>Muscomorpha</taxon>
        <taxon>Ephydroidea</taxon>
        <taxon>Drosophilidae</taxon>
        <taxon>Drosophila</taxon>
    </lineage>
</organism>
<reference evidence="2 3" key="1">
    <citation type="submission" date="2015-08" db="EMBL/GenBank/DDBJ databases">
        <title>Ancestral chromatin configuration constrains chromatin evolution on differentiating sex chromosomes in Drosophila.</title>
        <authorList>
            <person name="Zhou Q."/>
            <person name="Bachtrog D."/>
        </authorList>
    </citation>
    <scope>NUCLEOTIDE SEQUENCE [LARGE SCALE GENOMIC DNA]</scope>
    <source>
        <tissue evidence="2">Whole larvae</tissue>
    </source>
</reference>
<sequence>MNCELKPQATAKLLNLNLSNEPEQQPASLPVSGSAEDTQLLLQKLSINNPFYRFRKRSNSLREQPQRPRPNWRRHRSEADLRPKRAAAKATAKLPPLLPHAYAYSHQHNEAKVVVVLDNKQQLAISNPRYAKTRSVSSLTAQSDNSTVITNPFSIFHDDEILTLGVNPRLRCANNATLRPAPRPAQRGSKGLRRLFDRPTIGAAAAAAATASNPHYLQGVPVCRFERQDFNAETLEPAADKSRPKLSKAIFKQLSLRRLHKPEPPPGSLPKLKLSYRYPNRTQSIQSMRLAGSGGYDVQHTALRPRLLASSAPSKSNYFERLQAKTRQGIQKIKDKCRNFKTASDASCGSSSNELSGFHTLVKDESFRFIGDQANISNYESRCAAAHAAGKQATIYKSYKSEIDLSKNLHYLEHYLEQNFEQQLSSSKQSTQSVGRIPGAQRQALAKRALAETAAAETPQRRRHKRSASQAQKQAYPNYENLGTLPLKAAAAAATTKRNALHSDSLSSSDYASVFSGPTTQQRTPKQQQQQQQQATTNKEQQQQQDEHLVKLRYEHPDKMCEYYFDNLSSYALALEQSEDLLLAESASSTRFLYDDDNDDDDDDDDDDELELAADAAAATAAAVTPSGMRDMRIRVNMNECVEPEPEWYRGQEQAMRSYHENLAENNFYESLNQHLQRQASELDGHGQATGERHKSVAHTLSGESYLAHFQRSRSDFERAERHNDELEQLYAGDEYFGFVGGNDNLETVSATKQRRADLMEAHYAARGYQAGSSSSSRSKRAMPHAALANYKRSQPHPMPSRVERAHGVLQPTVAAGGDVLYATSSKQQQPQLRAEITAATAAAAITPTAAAATTITAATTAAAAAATGEANAALGATLSVENANTNRSLTNRYMLENLRKYYANQQQHPPAHSVNSSSLSNSSSSNSSMSQQQKLLLPSAQQPQVLLAKQQQQQHQQHHLVARRNSSTSNASSTVDNFDTFIALRNATATASATPTLPQQPPQRRSVSNAPLSSTLNYYGAVGNPYSGNKLTAAAMLSQVNSARVTSTATSSNLLLHQQHSMSTASATPAAAAAAAAATKPTAGNVENETFILEYEC</sequence>
<feature type="region of interest" description="Disordered" evidence="1">
    <location>
        <begin position="502"/>
        <end position="546"/>
    </location>
</feature>
<dbReference type="EMBL" id="CP012526">
    <property type="protein sequence ID" value="ALC47757.1"/>
    <property type="molecule type" value="Genomic_DNA"/>
</dbReference>
<dbReference type="InterPro" id="IPR052145">
    <property type="entry name" value="Mediator/Homeobox_domain"/>
</dbReference>
<protein>
    <submittedName>
        <fullName evidence="2">CG31462</fullName>
    </submittedName>
</protein>
<dbReference type="OMA" id="YDIQHTA"/>
<feature type="region of interest" description="Disordered" evidence="1">
    <location>
        <begin position="906"/>
        <end position="974"/>
    </location>
</feature>
<dbReference type="Proteomes" id="UP000494163">
    <property type="component" value="Chromosome 3R"/>
</dbReference>
<evidence type="ECO:0000313" key="3">
    <source>
        <dbReference type="Proteomes" id="UP000494163"/>
    </source>
</evidence>